<dbReference type="Proteomes" id="UP000317909">
    <property type="component" value="Chromosome"/>
</dbReference>
<dbReference type="EC" id="3.5.1.94" evidence="5"/>
<dbReference type="RefSeq" id="WP_145432355.1">
    <property type="nucleotide sequence ID" value="NZ_CP036339.1"/>
</dbReference>
<keyword evidence="6" id="KW-0328">Glycosyltransferase</keyword>
<dbReference type="EMBL" id="CP036339">
    <property type="protein sequence ID" value="QDT72826.1"/>
    <property type="molecule type" value="Genomic_DNA"/>
</dbReference>
<dbReference type="Pfam" id="PF07722">
    <property type="entry name" value="Peptidase_C26"/>
    <property type="match status" value="1"/>
</dbReference>
<evidence type="ECO:0000256" key="2">
    <source>
        <dbReference type="ARBA" id="ARBA00052718"/>
    </source>
</evidence>
<comment type="pathway">
    <text evidence="4">Amine and polyamine degradation; putrescine degradation; 4-aminobutanoate from putrescine: step 4/4.</text>
</comment>
<dbReference type="KEGG" id="llh:I41_20110"/>
<dbReference type="CDD" id="cd01745">
    <property type="entry name" value="GATase1_2"/>
    <property type="match status" value="1"/>
</dbReference>
<evidence type="ECO:0000256" key="4">
    <source>
        <dbReference type="ARBA" id="ARBA00060634"/>
    </source>
</evidence>
<evidence type="ECO:0000313" key="6">
    <source>
        <dbReference type="EMBL" id="QDT72826.1"/>
    </source>
</evidence>
<evidence type="ECO:0000256" key="5">
    <source>
        <dbReference type="ARBA" id="ARBA00066788"/>
    </source>
</evidence>
<protein>
    <recommendedName>
        <fullName evidence="5">gamma-glutamyl-gamma-aminobutyrate hydrolase</fullName>
        <ecNumber evidence="5">3.5.1.94</ecNumber>
    </recommendedName>
</protein>
<gene>
    <name evidence="6" type="ORF">I41_20110</name>
</gene>
<dbReference type="OrthoDB" id="9813383at2"/>
<comment type="similarity">
    <text evidence="1">Belongs to the peptidase C26 family.</text>
</comment>
<accession>A0A517TWS6</accession>
<sequence>MSKPLIGINTDFRSANQNSTEFAYVAAGYFDAITQAGGLPVLIPPYDNESDLEHLLARLDGVLLIGGADLDPRRDGWMLHPTVRLQDPRRESSDRMLIRLIAEHRMPVLGIGAGMQLINVSQGGNLMLHIPEDMPSALPHLDPLDPEHRHTLQLASGSIMDRVYGDGELRVNSMHHMAVDEIAPGFQVTARCPDGIVEAIESTMEDWFAFGTQFHPEASTASALDMRIFEEFITGVEIARGVTPAVHNLVAA</sequence>
<dbReference type="InterPro" id="IPR044668">
    <property type="entry name" value="PuuD-like"/>
</dbReference>
<comment type="catalytic activity">
    <reaction evidence="2">
        <text>4-(gamma-L-glutamylamino)butanoate + H2O = 4-aminobutanoate + L-glutamate</text>
        <dbReference type="Rhea" id="RHEA:19737"/>
        <dbReference type="ChEBI" id="CHEBI:15377"/>
        <dbReference type="ChEBI" id="CHEBI:29985"/>
        <dbReference type="ChEBI" id="CHEBI:58800"/>
        <dbReference type="ChEBI" id="CHEBI:59888"/>
        <dbReference type="EC" id="3.5.1.94"/>
    </reaction>
</comment>
<dbReference type="PANTHER" id="PTHR43235:SF1">
    <property type="entry name" value="GLUTAMINE AMIDOTRANSFERASE PB2B2.05-RELATED"/>
    <property type="match status" value="1"/>
</dbReference>
<proteinExistence type="inferred from homology"/>
<dbReference type="PROSITE" id="PS51273">
    <property type="entry name" value="GATASE_TYPE_1"/>
    <property type="match status" value="1"/>
</dbReference>
<organism evidence="6 7">
    <name type="scientific">Lacipirellula limnantheis</name>
    <dbReference type="NCBI Taxonomy" id="2528024"/>
    <lineage>
        <taxon>Bacteria</taxon>
        <taxon>Pseudomonadati</taxon>
        <taxon>Planctomycetota</taxon>
        <taxon>Planctomycetia</taxon>
        <taxon>Pirellulales</taxon>
        <taxon>Lacipirellulaceae</taxon>
        <taxon>Lacipirellula</taxon>
    </lineage>
</organism>
<evidence type="ECO:0000313" key="7">
    <source>
        <dbReference type="Proteomes" id="UP000317909"/>
    </source>
</evidence>
<dbReference type="InterPro" id="IPR029062">
    <property type="entry name" value="Class_I_gatase-like"/>
</dbReference>
<comment type="function">
    <text evidence="3">Involved in the breakdown of putrescine via hydrolysis of the gamma-glutamyl linkage of gamma-glutamyl-gamma-aminobutyrate.</text>
</comment>
<dbReference type="GO" id="GO:0006598">
    <property type="term" value="P:polyamine catabolic process"/>
    <property type="evidence" value="ECO:0007669"/>
    <property type="project" value="TreeGrafter"/>
</dbReference>
<dbReference type="SUPFAM" id="SSF52317">
    <property type="entry name" value="Class I glutamine amidotransferase-like"/>
    <property type="match status" value="1"/>
</dbReference>
<name>A0A517TWS6_9BACT</name>
<dbReference type="PANTHER" id="PTHR43235">
    <property type="entry name" value="GLUTAMINE AMIDOTRANSFERASE PB2B2.05-RELATED"/>
    <property type="match status" value="1"/>
</dbReference>
<dbReference type="GO" id="GO:0005829">
    <property type="term" value="C:cytosol"/>
    <property type="evidence" value="ECO:0007669"/>
    <property type="project" value="TreeGrafter"/>
</dbReference>
<dbReference type="AlphaFoldDB" id="A0A517TWS6"/>
<evidence type="ECO:0000256" key="1">
    <source>
        <dbReference type="ARBA" id="ARBA00011083"/>
    </source>
</evidence>
<dbReference type="InterPro" id="IPR011697">
    <property type="entry name" value="Peptidase_C26"/>
</dbReference>
<dbReference type="Gene3D" id="3.40.50.880">
    <property type="match status" value="1"/>
</dbReference>
<dbReference type="FunFam" id="3.40.50.880:FF:000030">
    <property type="entry name" value="Gamma-glutamyl-gamma-aminobutyrate hydrolase PuuD"/>
    <property type="match status" value="1"/>
</dbReference>
<keyword evidence="7" id="KW-1185">Reference proteome</keyword>
<evidence type="ECO:0000256" key="3">
    <source>
        <dbReference type="ARBA" id="ARBA00055068"/>
    </source>
</evidence>
<keyword evidence="6" id="KW-0315">Glutamine amidotransferase</keyword>
<dbReference type="GO" id="GO:0016757">
    <property type="term" value="F:glycosyltransferase activity"/>
    <property type="evidence" value="ECO:0007669"/>
    <property type="project" value="UniProtKB-KW"/>
</dbReference>
<dbReference type="GO" id="GO:0033969">
    <property type="term" value="F:gamma-glutamyl-gamma-aminobutyrate hydrolase activity"/>
    <property type="evidence" value="ECO:0007669"/>
    <property type="project" value="UniProtKB-EC"/>
</dbReference>
<reference evidence="6 7" key="1">
    <citation type="submission" date="2019-02" db="EMBL/GenBank/DDBJ databases">
        <title>Deep-cultivation of Planctomycetes and their phenomic and genomic characterization uncovers novel biology.</title>
        <authorList>
            <person name="Wiegand S."/>
            <person name="Jogler M."/>
            <person name="Boedeker C."/>
            <person name="Pinto D."/>
            <person name="Vollmers J."/>
            <person name="Rivas-Marin E."/>
            <person name="Kohn T."/>
            <person name="Peeters S.H."/>
            <person name="Heuer A."/>
            <person name="Rast P."/>
            <person name="Oberbeckmann S."/>
            <person name="Bunk B."/>
            <person name="Jeske O."/>
            <person name="Meyerdierks A."/>
            <person name="Storesund J.E."/>
            <person name="Kallscheuer N."/>
            <person name="Luecker S."/>
            <person name="Lage O.M."/>
            <person name="Pohl T."/>
            <person name="Merkel B.J."/>
            <person name="Hornburger P."/>
            <person name="Mueller R.-W."/>
            <person name="Bruemmer F."/>
            <person name="Labrenz M."/>
            <person name="Spormann A.M."/>
            <person name="Op den Camp H."/>
            <person name="Overmann J."/>
            <person name="Amann R."/>
            <person name="Jetten M.S.M."/>
            <person name="Mascher T."/>
            <person name="Medema M.H."/>
            <person name="Devos D.P."/>
            <person name="Kaster A.-K."/>
            <person name="Ovreas L."/>
            <person name="Rohde M."/>
            <person name="Galperin M.Y."/>
            <person name="Jogler C."/>
        </authorList>
    </citation>
    <scope>NUCLEOTIDE SEQUENCE [LARGE SCALE GENOMIC DNA]</scope>
    <source>
        <strain evidence="6 7">I41</strain>
    </source>
</reference>
<keyword evidence="6" id="KW-0808">Transferase</keyword>